<evidence type="ECO:0008006" key="3">
    <source>
        <dbReference type="Google" id="ProtNLM"/>
    </source>
</evidence>
<dbReference type="InterPro" id="IPR052652">
    <property type="entry name" value="Telomerase_Complex_Comp"/>
</dbReference>
<dbReference type="Gene3D" id="3.40.50.300">
    <property type="entry name" value="P-loop containing nucleotide triphosphate hydrolases"/>
    <property type="match status" value="1"/>
</dbReference>
<accession>A0A5M3SY68</accession>
<keyword evidence="2" id="KW-1185">Reference proteome</keyword>
<dbReference type="GeneID" id="301681041"/>
<reference evidence="1 2" key="1">
    <citation type="journal article" date="2019" name="J Genomics">
        <title>The Draft Genome of a Hydrogen-producing Cyanobacterium, Arthrospira platensis NIES-46.</title>
        <authorList>
            <person name="Suzuki S."/>
            <person name="Yamaguchi H."/>
            <person name="Kawachi M."/>
        </authorList>
    </citation>
    <scope>NUCLEOTIDE SEQUENCE [LARGE SCALE GENOMIC DNA]</scope>
    <source>
        <strain evidence="1 2">NIES-46</strain>
    </source>
</reference>
<gene>
    <name evidence="1" type="ORF">NIES46_00570</name>
</gene>
<dbReference type="PANTHER" id="PTHR44791:SF1">
    <property type="entry name" value="TELOMERASE PROTEIN COMPONENT 1"/>
    <property type="match status" value="1"/>
</dbReference>
<evidence type="ECO:0000313" key="1">
    <source>
        <dbReference type="EMBL" id="GCE92023.1"/>
    </source>
</evidence>
<proteinExistence type="predicted"/>
<name>A0A5M3SY68_LIMPL</name>
<sequence length="640" mass="72011">MINTVKQHKLFLEVTALLSVGSVVTGYTKAATPLYRHFTEPLANSITASKLLDFAKKLGETSPGLSKEKLAKSVGGAIALGILQISQKQSYQNIAPELKNLAKNTQKYWLQIEPSSSLDPDYPAIGQEHLRYTLAANGSDIFLKTLDLDSWQSLITWLMEQHKSHLPKGIHHYQDAINAISQHLHKRFAHNLAEIWKQDAAKGGQVFHGMVLDWLRDSLTSANQIAITQQDILKILKQLNTGLDDELGAIQEALEPYLDQTQTLFKISPQCESIIADTTKDFVGRTHVFQEILEFLQTKSQGYFVLEADSGYGKTAILARLVQLCQGHCLSYFNSNSLGKVTARQFLENICTALIKGYQLDYTSLPENALRNGKVLAGLLKEASEKLPRGKKLVVVVDALNEVDLSSQTPGSNVLYLPDKLPENVYFIISKRSKQLPLPVSDHQTICNLMQYRAESAWDAGQYTNKRLSKSPLIQKWMASQKLTAEQFCTQLVAKSENNFMYLCYVLNDIHNGVYDGKSLETLPIGLWGYYHHHWQMIRINHKSLPMAQIRAIYVLSKVREPVSRRLLAKLTGVEESVLSKVLEQWAQFLQVQMIDNETRYSIYHGSFHDFLEKQSADSGVNLEELKRGIVENLAKGAPL</sequence>
<protein>
    <recommendedName>
        <fullName evidence="3">ATP-binding protein</fullName>
    </recommendedName>
</protein>
<dbReference type="RefSeq" id="WP_014276305.1">
    <property type="nucleotide sequence ID" value="NZ_BIMW01000001.1"/>
</dbReference>
<organism evidence="1 2">
    <name type="scientific">Limnospira platensis NIES-46</name>
    <dbReference type="NCBI Taxonomy" id="1236695"/>
    <lineage>
        <taxon>Bacteria</taxon>
        <taxon>Bacillati</taxon>
        <taxon>Cyanobacteriota</taxon>
        <taxon>Cyanophyceae</taxon>
        <taxon>Oscillatoriophycideae</taxon>
        <taxon>Oscillatoriales</taxon>
        <taxon>Sirenicapillariaceae</taxon>
        <taxon>Limnospira</taxon>
    </lineage>
</organism>
<dbReference type="SUPFAM" id="SSF52540">
    <property type="entry name" value="P-loop containing nucleoside triphosphate hydrolases"/>
    <property type="match status" value="1"/>
</dbReference>
<dbReference type="EMBL" id="BIMW01000001">
    <property type="protein sequence ID" value="GCE92023.1"/>
    <property type="molecule type" value="Genomic_DNA"/>
</dbReference>
<evidence type="ECO:0000313" key="2">
    <source>
        <dbReference type="Proteomes" id="UP000326169"/>
    </source>
</evidence>
<dbReference type="Proteomes" id="UP000326169">
    <property type="component" value="Unassembled WGS sequence"/>
</dbReference>
<comment type="caution">
    <text evidence="1">The sequence shown here is derived from an EMBL/GenBank/DDBJ whole genome shotgun (WGS) entry which is preliminary data.</text>
</comment>
<dbReference type="PANTHER" id="PTHR44791">
    <property type="entry name" value="TELOMERASE PROTEIN COMPONENT 1 TEP1"/>
    <property type="match status" value="1"/>
</dbReference>
<dbReference type="InterPro" id="IPR027417">
    <property type="entry name" value="P-loop_NTPase"/>
</dbReference>